<dbReference type="STRING" id="457570.Nther_2106"/>
<dbReference type="EMBL" id="CP001034">
    <property type="protein sequence ID" value="ACB85673.1"/>
    <property type="molecule type" value="Genomic_DNA"/>
</dbReference>
<feature type="domain" description="ATPase AAA-3" evidence="4">
    <location>
        <begin position="45"/>
        <end position="175"/>
    </location>
</feature>
<gene>
    <name evidence="6" type="ordered locus">Nther_2106</name>
</gene>
<keyword evidence="7" id="KW-1185">Reference proteome</keyword>
<accession>B2A7G4</accession>
<dbReference type="InterPro" id="IPR050764">
    <property type="entry name" value="CbbQ/NirQ/NorQ/GpvN"/>
</dbReference>
<evidence type="ECO:0000259" key="4">
    <source>
        <dbReference type="Pfam" id="PF07726"/>
    </source>
</evidence>
<dbReference type="PANTHER" id="PTHR42759">
    <property type="entry name" value="MOXR FAMILY PROTEIN"/>
    <property type="match status" value="1"/>
</dbReference>
<evidence type="ECO:0000313" key="6">
    <source>
        <dbReference type="EMBL" id="ACB85673.1"/>
    </source>
</evidence>
<dbReference type="Gene3D" id="3.40.50.300">
    <property type="entry name" value="P-loop containing nucleotide triphosphate hydrolases"/>
    <property type="match status" value="1"/>
</dbReference>
<dbReference type="Gene3D" id="1.10.8.80">
    <property type="entry name" value="Magnesium chelatase subunit I, C-Terminal domain"/>
    <property type="match status" value="1"/>
</dbReference>
<dbReference type="RefSeq" id="WP_012448529.1">
    <property type="nucleotide sequence ID" value="NC_010718.1"/>
</dbReference>
<dbReference type="InterPro" id="IPR011703">
    <property type="entry name" value="ATPase_AAA-3"/>
</dbReference>
<dbReference type="InParanoid" id="B2A7G4"/>
<dbReference type="Proteomes" id="UP000001683">
    <property type="component" value="Chromosome"/>
</dbReference>
<reference evidence="6 7" key="1">
    <citation type="submission" date="2008-04" db="EMBL/GenBank/DDBJ databases">
        <title>Complete sequence of chromosome of Natranaerobius thermophilus JW/NM-WN-LF.</title>
        <authorList>
            <consortium name="US DOE Joint Genome Institute"/>
            <person name="Copeland A."/>
            <person name="Lucas S."/>
            <person name="Lapidus A."/>
            <person name="Glavina del Rio T."/>
            <person name="Dalin E."/>
            <person name="Tice H."/>
            <person name="Bruce D."/>
            <person name="Goodwin L."/>
            <person name="Pitluck S."/>
            <person name="Chertkov O."/>
            <person name="Brettin T."/>
            <person name="Detter J.C."/>
            <person name="Han C."/>
            <person name="Kuske C.R."/>
            <person name="Schmutz J."/>
            <person name="Larimer F."/>
            <person name="Land M."/>
            <person name="Hauser L."/>
            <person name="Kyrpides N."/>
            <person name="Lykidis A."/>
            <person name="Mesbah N.M."/>
            <person name="Wiegel J."/>
        </authorList>
    </citation>
    <scope>NUCLEOTIDE SEQUENCE [LARGE SCALE GENOMIC DNA]</scope>
    <source>
        <strain evidence="7">ATCC BAA-1301 / DSM 18059 / JW/NM-WN-LF</strain>
    </source>
</reference>
<protein>
    <submittedName>
        <fullName evidence="6">ATPase associated with various cellular activities AAA_3</fullName>
    </submittedName>
</protein>
<dbReference type="GO" id="GO:0005524">
    <property type="term" value="F:ATP binding"/>
    <property type="evidence" value="ECO:0007669"/>
    <property type="project" value="UniProtKB-KW"/>
</dbReference>
<keyword evidence="1" id="KW-0547">Nucleotide-binding</keyword>
<dbReference type="eggNOG" id="COG0714">
    <property type="taxonomic scope" value="Bacteria"/>
</dbReference>
<proteinExistence type="inferred from homology"/>
<sequence length="326" mass="36558">MAFPSKDFSKTQDKCETVIETLSQVIVGKDDLLKYILTGFLADGHILIEDVPGVAKTMIANSFAQVMNLDFGRVQFLPDLLPGDITGGYIYNAGKNEFEFKPGPIFTGLLLADEVNRGTPKTQSALLEAMQERTVTVEGSSYDLTKPFLVIATQNPIEFDGTYPLPEAQLDRFIMRLEVGYPTVDEETEILDKRAHRAKDEVELPTIVSREEFLEMQEQVEEVFVHGDILNYISRLVHATRDLDKVEVGASPRGSLAIFKLSRAVAMMNGRDFVTPEDVKEVFIPALIHRIILTPEARIEKWDLKDMLAQVINKVSPPSIDGRRDD</sequence>
<dbReference type="InterPro" id="IPR041628">
    <property type="entry name" value="ChlI/MoxR_AAA_lid"/>
</dbReference>
<dbReference type="AlphaFoldDB" id="B2A7G4"/>
<feature type="domain" description="ChlI/MoxR AAA lid" evidence="5">
    <location>
        <begin position="239"/>
        <end position="301"/>
    </location>
</feature>
<evidence type="ECO:0000256" key="1">
    <source>
        <dbReference type="ARBA" id="ARBA00022741"/>
    </source>
</evidence>
<name>B2A7G4_NATTJ</name>
<dbReference type="HOGENOM" id="CLU_034716_2_0_9"/>
<dbReference type="PIRSF" id="PIRSF002849">
    <property type="entry name" value="AAA_ATPase_chaperone_MoxR_prd"/>
    <property type="match status" value="1"/>
</dbReference>
<dbReference type="Pfam" id="PF07726">
    <property type="entry name" value="AAA_3"/>
    <property type="match status" value="1"/>
</dbReference>
<comment type="similarity">
    <text evidence="3">Belongs to the MoxR family.</text>
</comment>
<dbReference type="KEGG" id="nth:Nther_2106"/>
<keyword evidence="2" id="KW-0067">ATP-binding</keyword>
<evidence type="ECO:0000256" key="2">
    <source>
        <dbReference type="ARBA" id="ARBA00022840"/>
    </source>
</evidence>
<organism evidence="6 7">
    <name type="scientific">Natranaerobius thermophilus (strain ATCC BAA-1301 / DSM 18059 / JW/NM-WN-LF)</name>
    <dbReference type="NCBI Taxonomy" id="457570"/>
    <lineage>
        <taxon>Bacteria</taxon>
        <taxon>Bacillati</taxon>
        <taxon>Bacillota</taxon>
        <taxon>Clostridia</taxon>
        <taxon>Natranaerobiales</taxon>
        <taxon>Natranaerobiaceae</taxon>
        <taxon>Natranaerobius</taxon>
    </lineage>
</organism>
<dbReference type="FunFam" id="3.40.50.300:FF:000640">
    <property type="entry name" value="MoxR family ATPase"/>
    <property type="match status" value="1"/>
</dbReference>
<reference evidence="6 7" key="2">
    <citation type="journal article" date="2011" name="J. Bacteriol.">
        <title>Complete genome sequence of the anaerobic, halophilic alkalithermophile Natranaerobius thermophilus JW/NM-WN-LF.</title>
        <authorList>
            <person name="Zhao B."/>
            <person name="Mesbah N.M."/>
            <person name="Dalin E."/>
            <person name="Goodwin L."/>
            <person name="Nolan M."/>
            <person name="Pitluck S."/>
            <person name="Chertkov O."/>
            <person name="Brettin T.S."/>
            <person name="Han J."/>
            <person name="Larimer F.W."/>
            <person name="Land M.L."/>
            <person name="Hauser L."/>
            <person name="Kyrpides N."/>
            <person name="Wiegel J."/>
        </authorList>
    </citation>
    <scope>NUCLEOTIDE SEQUENCE [LARGE SCALE GENOMIC DNA]</scope>
    <source>
        <strain evidence="7">ATCC BAA-1301 / DSM 18059 / JW/NM-WN-LF</strain>
    </source>
</reference>
<dbReference type="InterPro" id="IPR027417">
    <property type="entry name" value="P-loop_NTPase"/>
</dbReference>
<dbReference type="PANTHER" id="PTHR42759:SF1">
    <property type="entry name" value="MAGNESIUM-CHELATASE SUBUNIT CHLD"/>
    <property type="match status" value="1"/>
</dbReference>
<dbReference type="GO" id="GO:0016887">
    <property type="term" value="F:ATP hydrolysis activity"/>
    <property type="evidence" value="ECO:0007669"/>
    <property type="project" value="InterPro"/>
</dbReference>
<dbReference type="Pfam" id="PF17863">
    <property type="entry name" value="AAA_lid_2"/>
    <property type="match status" value="1"/>
</dbReference>
<evidence type="ECO:0000256" key="3">
    <source>
        <dbReference type="ARBA" id="ARBA00061607"/>
    </source>
</evidence>
<dbReference type="OrthoDB" id="9808397at2"/>
<evidence type="ECO:0000259" key="5">
    <source>
        <dbReference type="Pfam" id="PF17863"/>
    </source>
</evidence>
<evidence type="ECO:0000313" key="7">
    <source>
        <dbReference type="Proteomes" id="UP000001683"/>
    </source>
</evidence>
<dbReference type="SUPFAM" id="SSF52540">
    <property type="entry name" value="P-loop containing nucleoside triphosphate hydrolases"/>
    <property type="match status" value="1"/>
</dbReference>